<feature type="chain" id="PRO_5047108948" evidence="2">
    <location>
        <begin position="32"/>
        <end position="657"/>
    </location>
</feature>
<accession>A0ABW4QZX1</accession>
<proteinExistence type="predicted"/>
<protein>
    <submittedName>
        <fullName evidence="3">Uncharacterized protein</fullName>
    </submittedName>
</protein>
<dbReference type="InterPro" id="IPR017853">
    <property type="entry name" value="GH"/>
</dbReference>
<dbReference type="EMBL" id="JBHUFD010000018">
    <property type="protein sequence ID" value="MFD1875147.1"/>
    <property type="molecule type" value="Genomic_DNA"/>
</dbReference>
<dbReference type="SUPFAM" id="SSF51445">
    <property type="entry name" value="(Trans)glycosidases"/>
    <property type="match status" value="1"/>
</dbReference>
<evidence type="ECO:0000313" key="3">
    <source>
        <dbReference type="EMBL" id="MFD1875147.1"/>
    </source>
</evidence>
<gene>
    <name evidence="3" type="ORF">ACFSDX_22125</name>
</gene>
<sequence>MKKLPVPFRSAPPTLALLGLLTLGSWHPAFGQAELAPWGNLQGLRVQGQLLETNASLRLLRPGGASEAATRHEAQRPHYTRQGPAQLVTTRLDSLDLRETVTDLGPGRASVAVQATARATTPMLGAFMALELPREEYAQAKVQFLDTQGKVLTQQALSGAPGESPVASRLRLVAATRRLDIVLATPGKVLLRPAKAGQPLLVYLPIWAGNLAKSQKAQQTFTITATGTVDRAPVQLALNPAQPGRPWAGFGGNFRLQNPKHDPQVIDYCLNNTRVAYGRVEMPWQLWQPALGADPTAAARQGQLAPHVRESMEMAQRLGKLGMPIIVSAWSAPQWAVVGDQGNGTGPGANGQWGAPLNQANLPASYKSIADYLVYLKEQYGTEATLFSFNESDLGINIRQTGQEHADLIKNLGAYFASRGLKTKLLLGDNSDSNSFGFIGPALQDAAARPYIGAVSFHSWRGWDTPTLQKWADAATQLQLPLLVGEGSIDAQAWGYPAIFEEPTYAQQEISLYLRLLAVCQPLSILQWQLTSDYSPLAGGGIFGNNAPLHPTQRFFNLQQLAATPLDVAYLPLTANRPDIACAALGNPAKNVYAVHVVNNGATRQITLGGLPAGVKRLRCYVTDPTRSHQELAPVKVAGGQARFTLDAGSYLTLVSQ</sequence>
<reference evidence="4" key="1">
    <citation type="journal article" date="2019" name="Int. J. Syst. Evol. Microbiol.">
        <title>The Global Catalogue of Microorganisms (GCM) 10K type strain sequencing project: providing services to taxonomists for standard genome sequencing and annotation.</title>
        <authorList>
            <consortium name="The Broad Institute Genomics Platform"/>
            <consortium name="The Broad Institute Genome Sequencing Center for Infectious Disease"/>
            <person name="Wu L."/>
            <person name="Ma J."/>
        </authorList>
    </citation>
    <scope>NUCLEOTIDE SEQUENCE [LARGE SCALE GENOMIC DNA]</scope>
    <source>
        <strain evidence="4">CGMCC 1.15795</strain>
    </source>
</reference>
<keyword evidence="4" id="KW-1185">Reference proteome</keyword>
<keyword evidence="2" id="KW-0732">Signal</keyword>
<dbReference type="RefSeq" id="WP_382317561.1">
    <property type="nucleotide sequence ID" value="NZ_JBHUFD010000018.1"/>
</dbReference>
<feature type="region of interest" description="Disordered" evidence="1">
    <location>
        <begin position="63"/>
        <end position="82"/>
    </location>
</feature>
<organism evidence="3 4">
    <name type="scientific">Hymenobacter bucti</name>
    <dbReference type="NCBI Taxonomy" id="1844114"/>
    <lineage>
        <taxon>Bacteria</taxon>
        <taxon>Pseudomonadati</taxon>
        <taxon>Bacteroidota</taxon>
        <taxon>Cytophagia</taxon>
        <taxon>Cytophagales</taxon>
        <taxon>Hymenobacteraceae</taxon>
        <taxon>Hymenobacter</taxon>
    </lineage>
</organism>
<dbReference type="Proteomes" id="UP001597197">
    <property type="component" value="Unassembled WGS sequence"/>
</dbReference>
<evidence type="ECO:0000256" key="2">
    <source>
        <dbReference type="SAM" id="SignalP"/>
    </source>
</evidence>
<comment type="caution">
    <text evidence="3">The sequence shown here is derived from an EMBL/GenBank/DDBJ whole genome shotgun (WGS) entry which is preliminary data.</text>
</comment>
<evidence type="ECO:0000313" key="4">
    <source>
        <dbReference type="Proteomes" id="UP001597197"/>
    </source>
</evidence>
<name>A0ABW4QZX1_9BACT</name>
<dbReference type="Gene3D" id="3.20.20.80">
    <property type="entry name" value="Glycosidases"/>
    <property type="match status" value="1"/>
</dbReference>
<feature type="signal peptide" evidence="2">
    <location>
        <begin position="1"/>
        <end position="31"/>
    </location>
</feature>
<evidence type="ECO:0000256" key="1">
    <source>
        <dbReference type="SAM" id="MobiDB-lite"/>
    </source>
</evidence>